<evidence type="ECO:0000313" key="3">
    <source>
        <dbReference type="Proteomes" id="UP000320762"/>
    </source>
</evidence>
<dbReference type="AlphaFoldDB" id="A0A550CB18"/>
<name>A0A550CB18_9AGAR</name>
<protein>
    <recommendedName>
        <fullName evidence="4">F-box domain-containing protein</fullName>
    </recommendedName>
</protein>
<evidence type="ECO:0008006" key="4">
    <source>
        <dbReference type="Google" id="ProtNLM"/>
    </source>
</evidence>
<reference evidence="2 3" key="1">
    <citation type="journal article" date="2019" name="New Phytol.">
        <title>Comparative genomics reveals unique wood-decay strategies and fruiting body development in the Schizophyllaceae.</title>
        <authorList>
            <person name="Almasi E."/>
            <person name="Sahu N."/>
            <person name="Krizsan K."/>
            <person name="Balint B."/>
            <person name="Kovacs G.M."/>
            <person name="Kiss B."/>
            <person name="Cseklye J."/>
            <person name="Drula E."/>
            <person name="Henrissat B."/>
            <person name="Nagy I."/>
            <person name="Chovatia M."/>
            <person name="Adam C."/>
            <person name="LaButti K."/>
            <person name="Lipzen A."/>
            <person name="Riley R."/>
            <person name="Grigoriev I.V."/>
            <person name="Nagy L.G."/>
        </authorList>
    </citation>
    <scope>NUCLEOTIDE SEQUENCE [LARGE SCALE GENOMIC DNA]</scope>
    <source>
        <strain evidence="2 3">NL-1724</strain>
    </source>
</reference>
<sequence length="440" mass="49588">MDHHQDAPMASPAKRKTRMRTRINQTAPLLPQELCDLIIKYATGNPRVVRACSLVCRAWSQSARVHLFRRLPVAPPGWKSALRFFEQPARTCGFLPLVQTLAISGDIQRIALVNSVTWLKTLAERVDELTGVTTIELEALSQELETETWGYLWSYPPFSAQITSLTMHRDVIFPNLCALTAFVAQLSNLRILATDCLSVHDPTGCECLAPPPHLHRLKVTSFAGWETWLQAADTHTLRSLELFGILERDSYQSLHRYISTPGVQLDYLELPLNPQGVTDLLAMGPLPAHSVVRTVCLKDLVVCMNANMLTVYAPSAFWHVELVSTVLRMFGPSLRRAALVLAWELPPYTYTANELALSTTAAAASWRAIDSLVAHGDTTKHPPLQRFTVVLATRMEPRTFRTSRTKEIIQGYMTECQARDILKFRDYLKEDMWIRGVIQE</sequence>
<accession>A0A550CB18</accession>
<dbReference type="EMBL" id="VDMD01000014">
    <property type="protein sequence ID" value="TRM61999.1"/>
    <property type="molecule type" value="Genomic_DNA"/>
</dbReference>
<organism evidence="2 3">
    <name type="scientific">Schizophyllum amplum</name>
    <dbReference type="NCBI Taxonomy" id="97359"/>
    <lineage>
        <taxon>Eukaryota</taxon>
        <taxon>Fungi</taxon>
        <taxon>Dikarya</taxon>
        <taxon>Basidiomycota</taxon>
        <taxon>Agaricomycotina</taxon>
        <taxon>Agaricomycetes</taxon>
        <taxon>Agaricomycetidae</taxon>
        <taxon>Agaricales</taxon>
        <taxon>Schizophyllaceae</taxon>
        <taxon>Schizophyllum</taxon>
    </lineage>
</organism>
<feature type="region of interest" description="Disordered" evidence="1">
    <location>
        <begin position="1"/>
        <end position="20"/>
    </location>
</feature>
<evidence type="ECO:0000313" key="2">
    <source>
        <dbReference type="EMBL" id="TRM61999.1"/>
    </source>
</evidence>
<dbReference type="OrthoDB" id="2788229at2759"/>
<keyword evidence="3" id="KW-1185">Reference proteome</keyword>
<dbReference type="Proteomes" id="UP000320762">
    <property type="component" value="Unassembled WGS sequence"/>
</dbReference>
<gene>
    <name evidence="2" type="ORF">BD626DRAFT_65637</name>
</gene>
<proteinExistence type="predicted"/>
<comment type="caution">
    <text evidence="2">The sequence shown here is derived from an EMBL/GenBank/DDBJ whole genome shotgun (WGS) entry which is preliminary data.</text>
</comment>
<evidence type="ECO:0000256" key="1">
    <source>
        <dbReference type="SAM" id="MobiDB-lite"/>
    </source>
</evidence>